<dbReference type="Proteomes" id="UP000290288">
    <property type="component" value="Unassembled WGS sequence"/>
</dbReference>
<protein>
    <submittedName>
        <fullName evidence="1">Uncharacterized protein</fullName>
    </submittedName>
</protein>
<keyword evidence="2" id="KW-1185">Reference proteome</keyword>
<comment type="caution">
    <text evidence="1">The sequence shown here is derived from an EMBL/GenBank/DDBJ whole genome shotgun (WGS) entry which is preliminary data.</text>
</comment>
<dbReference type="AlphaFoldDB" id="A0A4Q2DGE3"/>
<organism evidence="1 2">
    <name type="scientific">Candolleomyces aberdarensis</name>
    <dbReference type="NCBI Taxonomy" id="2316362"/>
    <lineage>
        <taxon>Eukaryota</taxon>
        <taxon>Fungi</taxon>
        <taxon>Dikarya</taxon>
        <taxon>Basidiomycota</taxon>
        <taxon>Agaricomycotina</taxon>
        <taxon>Agaricomycetes</taxon>
        <taxon>Agaricomycetidae</taxon>
        <taxon>Agaricales</taxon>
        <taxon>Agaricineae</taxon>
        <taxon>Psathyrellaceae</taxon>
        <taxon>Candolleomyces</taxon>
    </lineage>
</organism>
<dbReference type="SUPFAM" id="SSF52047">
    <property type="entry name" value="RNI-like"/>
    <property type="match status" value="1"/>
</dbReference>
<evidence type="ECO:0000313" key="2">
    <source>
        <dbReference type="Proteomes" id="UP000290288"/>
    </source>
</evidence>
<proteinExistence type="predicted"/>
<reference evidence="1 2" key="1">
    <citation type="submission" date="2019-01" db="EMBL/GenBank/DDBJ databases">
        <title>Draft genome sequence of Psathyrella aberdarensis IHI B618.</title>
        <authorList>
            <person name="Buettner E."/>
            <person name="Kellner H."/>
        </authorList>
    </citation>
    <scope>NUCLEOTIDE SEQUENCE [LARGE SCALE GENOMIC DNA]</scope>
    <source>
        <strain evidence="1 2">IHI B618</strain>
    </source>
</reference>
<dbReference type="InterPro" id="IPR032675">
    <property type="entry name" value="LRR_dom_sf"/>
</dbReference>
<sequence>MDDISLFIAFQVLPSINDLQINRDYRLQGQEPHPEYTIALISAVADHAQNLTTLHLGRPVNNGIINAISQVSSVTSLFVSMNHTITDEALLMLENLPSLEKLAFVEEDHCTLAAERRFLPSASLNIATPTSHPLNLLRLRNLEVNVCGIEQFRVAATVSPRKLETLHLCTPYYSISAELVFVPLAITIHAKRNPKLTFVSVFCVEPTSLDSVESFREDSRYTSTASFIEALTSLRNLTTLSILDVPFFSVSIVVDMLKALPSMPQLKRFTFIPVAVSSQQSDKLELPCLGILENISRYNLGLLHLEVLMNISDIPAPPPQNQTYALTHGMKSLRLTPSSRMDNVSGFSLDQTLDLARYLDRLFPHLEPLSPPWPKDSKAWKAWNGVDKIISTYQELRGQVSGNMPRSSANR</sequence>
<name>A0A4Q2DGE3_9AGAR</name>
<gene>
    <name evidence="1" type="ORF">EST38_g7652</name>
</gene>
<dbReference type="EMBL" id="SDEE01000282">
    <property type="protein sequence ID" value="RXW18202.1"/>
    <property type="molecule type" value="Genomic_DNA"/>
</dbReference>
<dbReference type="STRING" id="2316362.A0A4Q2DGE3"/>
<dbReference type="OrthoDB" id="2631350at2759"/>
<dbReference type="Gene3D" id="3.80.10.10">
    <property type="entry name" value="Ribonuclease Inhibitor"/>
    <property type="match status" value="1"/>
</dbReference>
<evidence type="ECO:0000313" key="1">
    <source>
        <dbReference type="EMBL" id="RXW18202.1"/>
    </source>
</evidence>
<accession>A0A4Q2DGE3</accession>